<comment type="caution">
    <text evidence="1">The sequence shown here is derived from an EMBL/GenBank/DDBJ whole genome shotgun (WGS) entry which is preliminary data.</text>
</comment>
<evidence type="ECO:0000313" key="1">
    <source>
        <dbReference type="EMBL" id="GCB85724.1"/>
    </source>
</evidence>
<dbReference type="Proteomes" id="UP000288216">
    <property type="component" value="Unassembled WGS sequence"/>
</dbReference>
<dbReference type="OrthoDB" id="6422266at2759"/>
<keyword evidence="2" id="KW-1185">Reference proteome</keyword>
<reference evidence="1 2" key="1">
    <citation type="journal article" date="2018" name="Nat. Ecol. Evol.">
        <title>Shark genomes provide insights into elasmobranch evolution and the origin of vertebrates.</title>
        <authorList>
            <person name="Hara Y"/>
            <person name="Yamaguchi K"/>
            <person name="Onimaru K"/>
            <person name="Kadota M"/>
            <person name="Koyanagi M"/>
            <person name="Keeley SD"/>
            <person name="Tatsumi K"/>
            <person name="Tanaka K"/>
            <person name="Motone F"/>
            <person name="Kageyama Y"/>
            <person name="Nozu R"/>
            <person name="Adachi N"/>
            <person name="Nishimura O"/>
            <person name="Nakagawa R"/>
            <person name="Tanegashima C"/>
            <person name="Kiyatake I"/>
            <person name="Matsumoto R"/>
            <person name="Murakumo K"/>
            <person name="Nishida K"/>
            <person name="Terakita A"/>
            <person name="Kuratani S"/>
            <person name="Sato K"/>
            <person name="Hyodo S Kuraku.S."/>
        </authorList>
    </citation>
    <scope>NUCLEOTIDE SEQUENCE [LARGE SCALE GENOMIC DNA]</scope>
</reference>
<dbReference type="AlphaFoldDB" id="A0A401QK25"/>
<name>A0A401QK25_SCYTO</name>
<organism evidence="1 2">
    <name type="scientific">Scyliorhinus torazame</name>
    <name type="common">Cloudy catshark</name>
    <name type="synonym">Catulus torazame</name>
    <dbReference type="NCBI Taxonomy" id="75743"/>
    <lineage>
        <taxon>Eukaryota</taxon>
        <taxon>Metazoa</taxon>
        <taxon>Chordata</taxon>
        <taxon>Craniata</taxon>
        <taxon>Vertebrata</taxon>
        <taxon>Chondrichthyes</taxon>
        <taxon>Elasmobranchii</taxon>
        <taxon>Galeomorphii</taxon>
        <taxon>Galeoidea</taxon>
        <taxon>Carcharhiniformes</taxon>
        <taxon>Scyliorhinidae</taxon>
        <taxon>Scyliorhinus</taxon>
    </lineage>
</organism>
<protein>
    <submittedName>
        <fullName evidence="1">Uncharacterized protein</fullName>
    </submittedName>
</protein>
<sequence>MDVKRTSLLGAQACKDLRLIQRIFMNMIDSSRLADAIQLLQSEYPDVFCGMSTLPYKYKILIKDDA</sequence>
<dbReference type="EMBL" id="BFAA01188857">
    <property type="protein sequence ID" value="GCB85724.1"/>
    <property type="molecule type" value="Genomic_DNA"/>
</dbReference>
<accession>A0A401QK25</accession>
<gene>
    <name evidence="1" type="ORF">scyTo_0026373</name>
</gene>
<evidence type="ECO:0000313" key="2">
    <source>
        <dbReference type="Proteomes" id="UP000288216"/>
    </source>
</evidence>
<feature type="non-terminal residue" evidence="1">
    <location>
        <position position="66"/>
    </location>
</feature>
<proteinExistence type="predicted"/>